<dbReference type="PANTHER" id="PTHR43632:SF1">
    <property type="entry name" value="PERMEASE COMPONENT OF TUNGSTATE ABC TRANSPORTER"/>
    <property type="match status" value="1"/>
</dbReference>
<evidence type="ECO:0000256" key="3">
    <source>
        <dbReference type="ARBA" id="ARBA00022989"/>
    </source>
</evidence>
<feature type="domain" description="ABC transmembrane type-1" evidence="6">
    <location>
        <begin position="24"/>
        <end position="220"/>
    </location>
</feature>
<dbReference type="GO" id="GO:0055085">
    <property type="term" value="P:transmembrane transport"/>
    <property type="evidence" value="ECO:0007669"/>
    <property type="project" value="InterPro"/>
</dbReference>
<evidence type="ECO:0000256" key="1">
    <source>
        <dbReference type="ARBA" id="ARBA00004141"/>
    </source>
</evidence>
<dbReference type="NCBIfam" id="NF038017">
    <property type="entry name" value="ABC_perm1"/>
    <property type="match status" value="1"/>
</dbReference>
<keyword evidence="4 5" id="KW-0472">Membrane</keyword>
<keyword evidence="3 5" id="KW-1133">Transmembrane helix</keyword>
<dbReference type="GO" id="GO:0016020">
    <property type="term" value="C:membrane"/>
    <property type="evidence" value="ECO:0007669"/>
    <property type="project" value="UniProtKB-SubCell"/>
</dbReference>
<feature type="transmembrane region" description="Helical" evidence="5">
    <location>
        <begin position="201"/>
        <end position="221"/>
    </location>
</feature>
<dbReference type="Pfam" id="PF00528">
    <property type="entry name" value="BPD_transp_1"/>
    <property type="match status" value="1"/>
</dbReference>
<feature type="transmembrane region" description="Helical" evidence="5">
    <location>
        <begin position="20"/>
        <end position="50"/>
    </location>
</feature>
<dbReference type="InterPro" id="IPR000515">
    <property type="entry name" value="MetI-like"/>
</dbReference>
<evidence type="ECO:0000256" key="2">
    <source>
        <dbReference type="ARBA" id="ARBA00022692"/>
    </source>
</evidence>
<dbReference type="Gene3D" id="1.10.3720.10">
    <property type="entry name" value="MetI-like"/>
    <property type="match status" value="1"/>
</dbReference>
<evidence type="ECO:0000256" key="5">
    <source>
        <dbReference type="SAM" id="Phobius"/>
    </source>
</evidence>
<dbReference type="AlphaFoldDB" id="A0A3B0VIK7"/>
<comment type="subcellular location">
    <subcellularLocation>
        <location evidence="1">Membrane</location>
        <topology evidence="1">Multi-pass membrane protein</topology>
    </subcellularLocation>
</comment>
<protein>
    <submittedName>
        <fullName evidence="7">Tungstate ABC transporter, permease protein</fullName>
    </submittedName>
</protein>
<feature type="transmembrane region" description="Helical" evidence="5">
    <location>
        <begin position="152"/>
        <end position="176"/>
    </location>
</feature>
<dbReference type="EMBL" id="UOEU01000797">
    <property type="protein sequence ID" value="VAW40470.1"/>
    <property type="molecule type" value="Genomic_DNA"/>
</dbReference>
<proteinExistence type="predicted"/>
<reference evidence="7" key="1">
    <citation type="submission" date="2018-06" db="EMBL/GenBank/DDBJ databases">
        <authorList>
            <person name="Zhirakovskaya E."/>
        </authorList>
    </citation>
    <scope>NUCLEOTIDE SEQUENCE</scope>
</reference>
<feature type="transmembrane region" description="Helical" evidence="5">
    <location>
        <begin position="95"/>
        <end position="121"/>
    </location>
</feature>
<feature type="transmembrane region" description="Helical" evidence="5">
    <location>
        <begin position="62"/>
        <end position="83"/>
    </location>
</feature>
<gene>
    <name evidence="7" type="ORF">MNBD_CHLOROFLEXI01-4423</name>
</gene>
<keyword evidence="2 5" id="KW-0812">Transmembrane</keyword>
<name>A0A3B0VIK7_9ZZZZ</name>
<dbReference type="PANTHER" id="PTHR43632">
    <property type="entry name" value="PERMEASE COMPONENT OF TUNGSTATE ABC TRANSPORTER"/>
    <property type="match status" value="1"/>
</dbReference>
<dbReference type="CDD" id="cd06261">
    <property type="entry name" value="TM_PBP2"/>
    <property type="match status" value="1"/>
</dbReference>
<evidence type="ECO:0000313" key="7">
    <source>
        <dbReference type="EMBL" id="VAW40470.1"/>
    </source>
</evidence>
<evidence type="ECO:0000256" key="4">
    <source>
        <dbReference type="ARBA" id="ARBA00023136"/>
    </source>
</evidence>
<dbReference type="InterPro" id="IPR035906">
    <property type="entry name" value="MetI-like_sf"/>
</dbReference>
<sequence length="226" mass="23890">MFSSALREAFALIFSGDAALWEIVLLSLFVSGTALLIAAAIGIPAGAWLGMRRFPGERWLSAVIYTGMGLPPVVVGLIIYLLLSRQGALGGLSWLFTPTAMIMAQTILALPLVMGVTLTAVRSVEAQLRPQLHSLGATQWQILRTILGEARYGVVVGLMAGFGAAISEVGAVMLVGGNIDGRTRVLTTAIVLETRQGNFDLALALGIILLLLAFLANMLAVRFQVA</sequence>
<evidence type="ECO:0000259" key="6">
    <source>
        <dbReference type="PROSITE" id="PS50928"/>
    </source>
</evidence>
<dbReference type="PROSITE" id="PS50928">
    <property type="entry name" value="ABC_TM1"/>
    <property type="match status" value="1"/>
</dbReference>
<dbReference type="InterPro" id="IPR049783">
    <property type="entry name" value="ABC_perm_TupB-like"/>
</dbReference>
<dbReference type="SUPFAM" id="SSF161098">
    <property type="entry name" value="MetI-like"/>
    <property type="match status" value="1"/>
</dbReference>
<accession>A0A3B0VIK7</accession>
<organism evidence="7">
    <name type="scientific">hydrothermal vent metagenome</name>
    <dbReference type="NCBI Taxonomy" id="652676"/>
    <lineage>
        <taxon>unclassified sequences</taxon>
        <taxon>metagenomes</taxon>
        <taxon>ecological metagenomes</taxon>
    </lineage>
</organism>